<evidence type="ECO:0000313" key="8">
    <source>
        <dbReference type="Proteomes" id="UP000241818"/>
    </source>
</evidence>
<sequence length="938" mass="97683">MKPPYSTILTVLTWIAVFSSDGAAQPTWPSSIDELEDVMFLGSGYRSRGFHSFVTPCSASPDGPGRQTAAEWLRAGFHDMATTDIYYANKGIVHGGIDASLAFELNDGEDIGAGFNSTLLVYANFFNSRLPVADLIALGVYASVRACSGPVIPMRGGRIDATAAGPLGVPQPQNGIGQFTNQFARMGFNVTDMIAMTACGHTLGGVHAEDFTNIVAPGTAPNDFQLFDDTLEFDNNIATRYINGPDTDALSIGISTASGRNSDFQVFSADNNATLQAMTVPAVFNSMCISILQRMIETVPPTVTLSAVIEPYEVKPAGLQLTLLSGGTQLTFSGDIRVRTTVRSAAQISSVQLLYTDRNGASVSTPIDTVVAGTASGFDDSFSFYSFSVDLPVTTSISSFTVLITGTDGTTETYDNNGGGFPISDSVIVQTPQSCVNNGDLTVVAAVRSSVTTPVNMTVTEKVPRKAGSPTPSPVPSLVSTTLDMVQGDTIGPYNIYSASYSIASVAGTKYGVASGSFSDTFKDASDLGTTCGSLNVSEPSSTSSSIVSTSSTSVSSSPIVSTSSTPVSSSPIVPISSTPTIGAYSFQGCYTEADSTRALTGASFFNYTGMTLEQCATECVGFSYWGVEYGGECYCGNSLNTGSVLATNQGDCSFVCPGNSYEYCGAGNRLEMYLLSSLASSPSSISSTGTTQTLHIVPSAGLYNYYGCYTEGDGDRALGAAFYPSDTNTIEDCVAACSPYLYAGAEYGRECWCGNSFGAGSAPAPDSDCSMVCTGNQYEYCGAGNRLSVYIMNGTFAGGSAGSIPASSSQISSIPSSPGSSSTATSATAAATQTGATIKPSIGKYAYYGCQTEATNIRALNEASYYNYTSMTLEMCASDCGGYAYWGVEYGGECYCGNSLNAGSTNATESDCSFLCPGDDLEYCGAGNRLSTYYLTE</sequence>
<dbReference type="OrthoDB" id="5985073at2759"/>
<dbReference type="EMBL" id="KZ679014">
    <property type="protein sequence ID" value="PSS12963.1"/>
    <property type="molecule type" value="Genomic_DNA"/>
</dbReference>
<feature type="domain" description="WSC" evidence="6">
    <location>
        <begin position="703"/>
        <end position="794"/>
    </location>
</feature>
<evidence type="ECO:0000313" key="7">
    <source>
        <dbReference type="EMBL" id="PSS12963.1"/>
    </source>
</evidence>
<dbReference type="PROSITE" id="PS50873">
    <property type="entry name" value="PEROXIDASE_4"/>
    <property type="match status" value="1"/>
</dbReference>
<gene>
    <name evidence="7" type="ORF">M430DRAFT_124747</name>
</gene>
<dbReference type="GO" id="GO:0020037">
    <property type="term" value="F:heme binding"/>
    <property type="evidence" value="ECO:0007669"/>
    <property type="project" value="InterPro"/>
</dbReference>
<feature type="domain" description="Plant heme peroxidase family profile" evidence="5">
    <location>
        <begin position="133"/>
        <end position="239"/>
    </location>
</feature>
<keyword evidence="4" id="KW-0732">Signal</keyword>
<dbReference type="SMART" id="SM00321">
    <property type="entry name" value="WSC"/>
    <property type="match status" value="3"/>
</dbReference>
<dbReference type="AlphaFoldDB" id="A0A2T3AWC8"/>
<dbReference type="Proteomes" id="UP000241818">
    <property type="component" value="Unassembled WGS sequence"/>
</dbReference>
<organism evidence="7 8">
    <name type="scientific">Amorphotheca resinae ATCC 22711</name>
    <dbReference type="NCBI Taxonomy" id="857342"/>
    <lineage>
        <taxon>Eukaryota</taxon>
        <taxon>Fungi</taxon>
        <taxon>Dikarya</taxon>
        <taxon>Ascomycota</taxon>
        <taxon>Pezizomycotina</taxon>
        <taxon>Leotiomycetes</taxon>
        <taxon>Helotiales</taxon>
        <taxon>Amorphothecaceae</taxon>
        <taxon>Amorphotheca</taxon>
    </lineage>
</organism>
<dbReference type="PROSITE" id="PS51212">
    <property type="entry name" value="WSC"/>
    <property type="match status" value="3"/>
</dbReference>
<feature type="domain" description="WSC" evidence="6">
    <location>
        <begin position="845"/>
        <end position="937"/>
    </location>
</feature>
<dbReference type="GO" id="GO:0004601">
    <property type="term" value="F:peroxidase activity"/>
    <property type="evidence" value="ECO:0007669"/>
    <property type="project" value="InterPro"/>
</dbReference>
<proteinExistence type="inferred from homology"/>
<evidence type="ECO:0008006" key="9">
    <source>
        <dbReference type="Google" id="ProtNLM"/>
    </source>
</evidence>
<dbReference type="SUPFAM" id="SSF48113">
    <property type="entry name" value="Heme-dependent peroxidases"/>
    <property type="match status" value="1"/>
</dbReference>
<dbReference type="InterPro" id="IPR010255">
    <property type="entry name" value="Haem_peroxidase_sf"/>
</dbReference>
<evidence type="ECO:0000256" key="1">
    <source>
        <dbReference type="ARBA" id="ARBA00022737"/>
    </source>
</evidence>
<accession>A0A2T3AWC8</accession>
<keyword evidence="8" id="KW-1185">Reference proteome</keyword>
<dbReference type="RefSeq" id="XP_024718954.1">
    <property type="nucleotide sequence ID" value="XM_024861926.1"/>
</dbReference>
<keyword evidence="1" id="KW-0677">Repeat</keyword>
<reference evidence="7 8" key="1">
    <citation type="journal article" date="2018" name="New Phytol.">
        <title>Comparative genomics and transcriptomics depict ericoid mycorrhizal fungi as versatile saprotrophs and plant mutualists.</title>
        <authorList>
            <person name="Martino E."/>
            <person name="Morin E."/>
            <person name="Grelet G.A."/>
            <person name="Kuo A."/>
            <person name="Kohler A."/>
            <person name="Daghino S."/>
            <person name="Barry K.W."/>
            <person name="Cichocki N."/>
            <person name="Clum A."/>
            <person name="Dockter R.B."/>
            <person name="Hainaut M."/>
            <person name="Kuo R.C."/>
            <person name="LaButti K."/>
            <person name="Lindahl B.D."/>
            <person name="Lindquist E.A."/>
            <person name="Lipzen A."/>
            <person name="Khouja H.R."/>
            <person name="Magnuson J."/>
            <person name="Murat C."/>
            <person name="Ohm R.A."/>
            <person name="Singer S.W."/>
            <person name="Spatafora J.W."/>
            <person name="Wang M."/>
            <person name="Veneault-Fourrey C."/>
            <person name="Henrissat B."/>
            <person name="Grigoriev I.V."/>
            <person name="Martin F.M."/>
            <person name="Perotto S."/>
        </authorList>
    </citation>
    <scope>NUCLEOTIDE SEQUENCE [LARGE SCALE GENOMIC DNA]</scope>
    <source>
        <strain evidence="7 8">ATCC 22711</strain>
    </source>
</reference>
<dbReference type="GeneID" id="36570007"/>
<dbReference type="InterPro" id="IPR002016">
    <property type="entry name" value="Haem_peroxidase"/>
</dbReference>
<feature type="chain" id="PRO_5015393978" description="Heme peroxidase" evidence="4">
    <location>
        <begin position="25"/>
        <end position="938"/>
    </location>
</feature>
<dbReference type="Pfam" id="PF01822">
    <property type="entry name" value="WSC"/>
    <property type="match status" value="3"/>
</dbReference>
<dbReference type="InterPro" id="IPR051589">
    <property type="entry name" value="Sialate-O-sulfotransferase"/>
</dbReference>
<dbReference type="InterPro" id="IPR002889">
    <property type="entry name" value="WSC_carb-bd"/>
</dbReference>
<evidence type="ECO:0000256" key="3">
    <source>
        <dbReference type="SAM" id="MobiDB-lite"/>
    </source>
</evidence>
<dbReference type="Gene3D" id="1.10.520.10">
    <property type="match status" value="1"/>
</dbReference>
<dbReference type="Pfam" id="PF00141">
    <property type="entry name" value="peroxidase"/>
    <property type="match status" value="1"/>
</dbReference>
<dbReference type="InParanoid" id="A0A2T3AWC8"/>
<protein>
    <recommendedName>
        <fullName evidence="9">Heme peroxidase</fullName>
    </recommendedName>
</protein>
<dbReference type="PANTHER" id="PTHR45964">
    <property type="entry name" value="WSCD FAMILY MEMBER CG9164"/>
    <property type="match status" value="1"/>
</dbReference>
<feature type="signal peptide" evidence="4">
    <location>
        <begin position="1"/>
        <end position="24"/>
    </location>
</feature>
<evidence type="ECO:0000259" key="6">
    <source>
        <dbReference type="PROSITE" id="PS51212"/>
    </source>
</evidence>
<evidence type="ECO:0000259" key="5">
    <source>
        <dbReference type="PROSITE" id="PS50873"/>
    </source>
</evidence>
<feature type="compositionally biased region" description="Low complexity" evidence="3">
    <location>
        <begin position="541"/>
        <end position="571"/>
    </location>
</feature>
<dbReference type="Gene3D" id="1.10.420.10">
    <property type="entry name" value="Peroxidase, domain 2"/>
    <property type="match status" value="1"/>
</dbReference>
<dbReference type="GO" id="GO:0006979">
    <property type="term" value="P:response to oxidative stress"/>
    <property type="evidence" value="ECO:0007669"/>
    <property type="project" value="InterPro"/>
</dbReference>
<evidence type="ECO:0000256" key="4">
    <source>
        <dbReference type="SAM" id="SignalP"/>
    </source>
</evidence>
<dbReference type="PANTHER" id="PTHR45964:SF5">
    <property type="entry name" value="WSCD FAMILY MEMBER CG9164"/>
    <property type="match status" value="1"/>
</dbReference>
<feature type="region of interest" description="Disordered" evidence="3">
    <location>
        <begin position="534"/>
        <end position="571"/>
    </location>
</feature>
<evidence type="ECO:0000256" key="2">
    <source>
        <dbReference type="RuleBase" id="RU004241"/>
    </source>
</evidence>
<dbReference type="STRING" id="857342.A0A2T3AWC8"/>
<feature type="domain" description="WSC" evidence="6">
    <location>
        <begin position="584"/>
        <end position="677"/>
    </location>
</feature>
<name>A0A2T3AWC8_AMORE</name>
<comment type="similarity">
    <text evidence="2">Belongs to the peroxidase family.</text>
</comment>